<reference evidence="13" key="2">
    <citation type="submission" date="2025-08" db="UniProtKB">
        <authorList>
            <consortium name="Ensembl"/>
        </authorList>
    </citation>
    <scope>IDENTIFICATION</scope>
</reference>
<organism evidence="13 14">
    <name type="scientific">Cynoglossus semilaevis</name>
    <name type="common">Tongue sole</name>
    <dbReference type="NCBI Taxonomy" id="244447"/>
    <lineage>
        <taxon>Eukaryota</taxon>
        <taxon>Metazoa</taxon>
        <taxon>Chordata</taxon>
        <taxon>Craniata</taxon>
        <taxon>Vertebrata</taxon>
        <taxon>Euteleostomi</taxon>
        <taxon>Actinopterygii</taxon>
        <taxon>Neopterygii</taxon>
        <taxon>Teleostei</taxon>
        <taxon>Neoteleostei</taxon>
        <taxon>Acanthomorphata</taxon>
        <taxon>Carangaria</taxon>
        <taxon>Pleuronectiformes</taxon>
        <taxon>Pleuronectoidei</taxon>
        <taxon>Cynoglossidae</taxon>
        <taxon>Cynoglossinae</taxon>
        <taxon>Cynoglossus</taxon>
    </lineage>
</organism>
<feature type="domain" description="Fork-head" evidence="12">
    <location>
        <begin position="369"/>
        <end position="442"/>
    </location>
</feature>
<keyword evidence="3" id="KW-0479">Metal-binding</keyword>
<protein>
    <recommendedName>
        <fullName evidence="12">Fork-head domain-containing protein</fullName>
    </recommendedName>
</protein>
<evidence type="ECO:0000256" key="6">
    <source>
        <dbReference type="ARBA" id="ARBA00023015"/>
    </source>
</evidence>
<sequence length="480" mass="55005">MSSLLNVVLQDLGWDLSLLSDPQQLRTQRRTEQEEEKLMWTPVELSAARMSLQQKQQLLSPSQLQDLIQQKQQSLLLQQQQLRDFHKRHQQQIHLRMLQHQSSKKTKELSPQHLMFQHLLQLQQQQLLQIQRPVLSSSVLPPVGFSSAEIQRILRELTNEINEEKTSHSSADSVSSQDAWRHSGDQQTSSTAWTNCAEAVSSGVLYNRGVCNWPGCESVCENVKQFVKHISNDHRLDDKSTAQCRVQVQVFQQLEYQLCKERQRLQAMMTHLHLPSAAVQWLPASERRRSPQSDPAADPHSPELPSGAISDLNPPDLTRTHHFKPPAPVIAVCQAADEDSAALTECQQPAVHSQPSESEYELYKNTDVRPPFTYATLIRQAIMESSDMQLTLNEIYNWFTRSFAYFRRNAATWKNAVRHNLSLHKCFVRVENVKGAVWRVDEGEYQKRRSQKITGSHPLMKNVSPHAAVQTAQDKGQRCE</sequence>
<dbReference type="AlphaFoldDB" id="A0A3P8VGQ9"/>
<evidence type="ECO:0000313" key="14">
    <source>
        <dbReference type="Proteomes" id="UP000265120"/>
    </source>
</evidence>
<dbReference type="Pfam" id="PF16159">
    <property type="entry name" value="FOXP-CC"/>
    <property type="match status" value="1"/>
</dbReference>
<feature type="DNA-binding region" description="Fork-head" evidence="10">
    <location>
        <begin position="369"/>
        <end position="442"/>
    </location>
</feature>
<evidence type="ECO:0000256" key="4">
    <source>
        <dbReference type="ARBA" id="ARBA00022771"/>
    </source>
</evidence>
<keyword evidence="4" id="KW-0863">Zinc-finger</keyword>
<reference evidence="13" key="3">
    <citation type="submission" date="2025-09" db="UniProtKB">
        <authorList>
            <consortium name="Ensembl"/>
        </authorList>
    </citation>
    <scope>IDENTIFICATION</scope>
</reference>
<evidence type="ECO:0000256" key="8">
    <source>
        <dbReference type="ARBA" id="ARBA00023163"/>
    </source>
</evidence>
<evidence type="ECO:0000256" key="9">
    <source>
        <dbReference type="ARBA" id="ARBA00023242"/>
    </source>
</evidence>
<dbReference type="OMA" id="MQQIWKE"/>
<evidence type="ECO:0000313" key="13">
    <source>
        <dbReference type="Ensembl" id="ENSCSEP00000012436.1"/>
    </source>
</evidence>
<dbReference type="GO" id="GO:0005634">
    <property type="term" value="C:nucleus"/>
    <property type="evidence" value="ECO:0007669"/>
    <property type="project" value="UniProtKB-SubCell"/>
</dbReference>
<feature type="region of interest" description="Disordered" evidence="11">
    <location>
        <begin position="283"/>
        <end position="323"/>
    </location>
</feature>
<dbReference type="InterPro" id="IPR050998">
    <property type="entry name" value="FOXP"/>
</dbReference>
<dbReference type="FunFam" id="1.20.5.340:FF:000005">
    <property type="entry name" value="Forkhead box P1, isoform CRA_f"/>
    <property type="match status" value="1"/>
</dbReference>
<keyword evidence="6" id="KW-0805">Transcription regulation</keyword>
<dbReference type="Gene3D" id="1.10.10.10">
    <property type="entry name" value="Winged helix-like DNA-binding domain superfamily/Winged helix DNA-binding domain"/>
    <property type="match status" value="1"/>
</dbReference>
<dbReference type="STRING" id="244447.ENSCSEP00000012436"/>
<dbReference type="InterPro" id="IPR001766">
    <property type="entry name" value="Fork_head_dom"/>
</dbReference>
<dbReference type="InterPro" id="IPR036390">
    <property type="entry name" value="WH_DNA-bd_sf"/>
</dbReference>
<dbReference type="InterPro" id="IPR047412">
    <property type="entry name" value="FH_FOXP1_P2"/>
</dbReference>
<keyword evidence="2" id="KW-0678">Repressor</keyword>
<dbReference type="Proteomes" id="UP000265120">
    <property type="component" value="Chromosome 6"/>
</dbReference>
<keyword evidence="14" id="KW-1185">Reference proteome</keyword>
<dbReference type="PANTHER" id="PTHR45796:SF4">
    <property type="entry name" value="FORKHEAD BOX P, ISOFORM C"/>
    <property type="match status" value="1"/>
</dbReference>
<evidence type="ECO:0000256" key="1">
    <source>
        <dbReference type="ARBA" id="ARBA00004123"/>
    </source>
</evidence>
<dbReference type="SMART" id="SM00339">
    <property type="entry name" value="FH"/>
    <property type="match status" value="1"/>
</dbReference>
<dbReference type="GO" id="GO:0001227">
    <property type="term" value="F:DNA-binding transcription repressor activity, RNA polymerase II-specific"/>
    <property type="evidence" value="ECO:0007669"/>
    <property type="project" value="TreeGrafter"/>
</dbReference>
<evidence type="ECO:0000256" key="10">
    <source>
        <dbReference type="PROSITE-ProRule" id="PRU00089"/>
    </source>
</evidence>
<comment type="subcellular location">
    <subcellularLocation>
        <location evidence="1 10">Nucleus</location>
    </subcellularLocation>
</comment>
<dbReference type="FunFam" id="1.10.10.10:FF:000010">
    <property type="entry name" value="Forkhead box P2 isoform B"/>
    <property type="match status" value="1"/>
</dbReference>
<evidence type="ECO:0000256" key="2">
    <source>
        <dbReference type="ARBA" id="ARBA00022491"/>
    </source>
</evidence>
<dbReference type="Ensembl" id="ENSCSET00000012584.1">
    <property type="protein sequence ID" value="ENSCSEP00000012436.1"/>
    <property type="gene ID" value="ENSCSEG00000008029.1"/>
</dbReference>
<keyword evidence="9 10" id="KW-0539">Nucleus</keyword>
<dbReference type="GO" id="GO:0000978">
    <property type="term" value="F:RNA polymerase II cis-regulatory region sequence-specific DNA binding"/>
    <property type="evidence" value="ECO:0007669"/>
    <property type="project" value="TreeGrafter"/>
</dbReference>
<evidence type="ECO:0000256" key="7">
    <source>
        <dbReference type="ARBA" id="ARBA00023125"/>
    </source>
</evidence>
<dbReference type="PROSITE" id="PS00658">
    <property type="entry name" value="FORK_HEAD_2"/>
    <property type="match status" value="1"/>
</dbReference>
<keyword evidence="5" id="KW-0862">Zinc</keyword>
<dbReference type="PRINTS" id="PR00053">
    <property type="entry name" value="FORKHEAD"/>
</dbReference>
<dbReference type="PANTHER" id="PTHR45796">
    <property type="entry name" value="FORKHEAD BOX P, ISOFORM C"/>
    <property type="match status" value="1"/>
</dbReference>
<dbReference type="SUPFAM" id="SSF46785">
    <property type="entry name" value="Winged helix' DNA-binding domain"/>
    <property type="match status" value="1"/>
</dbReference>
<feature type="region of interest" description="Disordered" evidence="11">
    <location>
        <begin position="162"/>
        <end position="187"/>
    </location>
</feature>
<dbReference type="GeneTree" id="ENSGT00940000155480"/>
<dbReference type="Gene3D" id="1.20.5.340">
    <property type="match status" value="1"/>
</dbReference>
<dbReference type="InParanoid" id="A0A3P8VGQ9"/>
<feature type="region of interest" description="Disordered" evidence="11">
    <location>
        <begin position="456"/>
        <end position="480"/>
    </location>
</feature>
<name>A0A3P8VGQ9_CYNSE</name>
<keyword evidence="7 10" id="KW-0238">DNA-binding</keyword>
<dbReference type="GO" id="GO:0008270">
    <property type="term" value="F:zinc ion binding"/>
    <property type="evidence" value="ECO:0007669"/>
    <property type="project" value="UniProtKB-KW"/>
</dbReference>
<evidence type="ECO:0000259" key="12">
    <source>
        <dbReference type="PROSITE" id="PS50039"/>
    </source>
</evidence>
<keyword evidence="8" id="KW-0804">Transcription</keyword>
<evidence type="ECO:0000256" key="5">
    <source>
        <dbReference type="ARBA" id="ARBA00022833"/>
    </source>
</evidence>
<dbReference type="InterPro" id="IPR032354">
    <property type="entry name" value="FOXP-CC"/>
</dbReference>
<reference evidence="13 14" key="1">
    <citation type="journal article" date="2014" name="Nat. Genet.">
        <title>Whole-genome sequence of a flatfish provides insights into ZW sex chromosome evolution and adaptation to a benthic lifestyle.</title>
        <authorList>
            <person name="Chen S."/>
            <person name="Zhang G."/>
            <person name="Shao C."/>
            <person name="Huang Q."/>
            <person name="Liu G."/>
            <person name="Zhang P."/>
            <person name="Song W."/>
            <person name="An N."/>
            <person name="Chalopin D."/>
            <person name="Volff J.N."/>
            <person name="Hong Y."/>
            <person name="Li Q."/>
            <person name="Sha Z."/>
            <person name="Zhou H."/>
            <person name="Xie M."/>
            <person name="Yu Q."/>
            <person name="Liu Y."/>
            <person name="Xiang H."/>
            <person name="Wang N."/>
            <person name="Wu K."/>
            <person name="Yang C."/>
            <person name="Zhou Q."/>
            <person name="Liao X."/>
            <person name="Yang L."/>
            <person name="Hu Q."/>
            <person name="Zhang J."/>
            <person name="Meng L."/>
            <person name="Jin L."/>
            <person name="Tian Y."/>
            <person name="Lian J."/>
            <person name="Yang J."/>
            <person name="Miao G."/>
            <person name="Liu S."/>
            <person name="Liang Z."/>
            <person name="Yan F."/>
            <person name="Li Y."/>
            <person name="Sun B."/>
            <person name="Zhang H."/>
            <person name="Zhang J."/>
            <person name="Zhu Y."/>
            <person name="Du M."/>
            <person name="Zhao Y."/>
            <person name="Schartl M."/>
            <person name="Tang Q."/>
            <person name="Wang J."/>
        </authorList>
    </citation>
    <scope>NUCLEOTIDE SEQUENCE</scope>
</reference>
<dbReference type="InterPro" id="IPR030456">
    <property type="entry name" value="TF_fork_head_CS_2"/>
</dbReference>
<evidence type="ECO:0000256" key="11">
    <source>
        <dbReference type="SAM" id="MobiDB-lite"/>
    </source>
</evidence>
<dbReference type="Pfam" id="PF00250">
    <property type="entry name" value="Forkhead"/>
    <property type="match status" value="1"/>
</dbReference>
<accession>A0A3P8VGQ9</accession>
<proteinExistence type="predicted"/>
<dbReference type="PROSITE" id="PS50039">
    <property type="entry name" value="FORK_HEAD_3"/>
    <property type="match status" value="1"/>
</dbReference>
<dbReference type="CDD" id="cd20065">
    <property type="entry name" value="FH_FOXP2"/>
    <property type="match status" value="1"/>
</dbReference>
<dbReference type="InterPro" id="IPR036388">
    <property type="entry name" value="WH-like_DNA-bd_sf"/>
</dbReference>
<evidence type="ECO:0000256" key="3">
    <source>
        <dbReference type="ARBA" id="ARBA00022723"/>
    </source>
</evidence>